<evidence type="ECO:0000256" key="2">
    <source>
        <dbReference type="ARBA" id="ARBA00002876"/>
    </source>
</evidence>
<sequence>MVFSKAIRVTISVQHPTKVGCFIRDYFSQKHSLSLSRGFIEKSLRLKKILVDSKRVSYGTSISQQSIVEADSYWYNNASSFKKSYLKNSLLLENQYIMAFNKPPNLPVQGGYKITSCMIDILKEHYPKHNLHTVHRLDKETSGIIIFAKNKKYAKFIAEQFKNRKVYKVYHALVHPIPSPIQNTINLPLQMKKIGGQYMMIQANNSNGKDAVTQYEVISSNPKNNTALVKCIIYTGRTHQIRAHLHSLNYGILGDRLYKKHSDTIKSRNLCLHSSHITCLMPDGQHISISSQIPKYMRLKTRI</sequence>
<dbReference type="AlphaFoldDB" id="W2UYW2"/>
<name>W2UYW2_9RICK</name>
<evidence type="ECO:0000256" key="7">
    <source>
        <dbReference type="ARBA" id="ARBA00031975"/>
    </source>
</evidence>
<gene>
    <name evidence="10" type="ORF">P857_605</name>
</gene>
<reference evidence="10 11" key="1">
    <citation type="journal article" date="2013" name="PLoS ONE">
        <title>Bacterial endosymbiosis in a chordate host: long-term co-evolution and conservation of secondary metabolism.</title>
        <authorList>
            <person name="Kwan J.C."/>
            <person name="Schmidt E.W."/>
        </authorList>
    </citation>
    <scope>NUCLEOTIDE SEQUENCE [LARGE SCALE GENOMIC DNA]</scope>
    <source>
        <strain evidence="11">L6</strain>
    </source>
</reference>
<dbReference type="InterPro" id="IPR050188">
    <property type="entry name" value="RluA_PseudoU_synthase"/>
</dbReference>
<evidence type="ECO:0000256" key="8">
    <source>
        <dbReference type="ARBA" id="ARBA00033053"/>
    </source>
</evidence>
<evidence type="ECO:0000313" key="10">
    <source>
        <dbReference type="EMBL" id="ETO91119.1"/>
    </source>
</evidence>
<feature type="domain" description="Pseudouridine synthase RsuA/RluA-like" evidence="9">
    <location>
        <begin position="97"/>
        <end position="246"/>
    </location>
</feature>
<proteinExistence type="inferred from homology"/>
<accession>W2UYW2</accession>
<evidence type="ECO:0000259" key="9">
    <source>
        <dbReference type="Pfam" id="PF00849"/>
    </source>
</evidence>
<evidence type="ECO:0000256" key="6">
    <source>
        <dbReference type="ARBA" id="ARBA00030705"/>
    </source>
</evidence>
<dbReference type="InterPro" id="IPR006145">
    <property type="entry name" value="PsdUridine_synth_RsuA/RluA"/>
</dbReference>
<dbReference type="Pfam" id="PF00849">
    <property type="entry name" value="PseudoU_synth_2"/>
    <property type="match status" value="1"/>
</dbReference>
<evidence type="ECO:0000256" key="1">
    <source>
        <dbReference type="ARBA" id="ARBA00000381"/>
    </source>
</evidence>
<dbReference type="InterPro" id="IPR006224">
    <property type="entry name" value="PsdUridine_synth_RluA-like_CS"/>
</dbReference>
<dbReference type="PANTHER" id="PTHR21600">
    <property type="entry name" value="MITOCHONDRIAL RNA PSEUDOURIDINE SYNTHASE"/>
    <property type="match status" value="1"/>
</dbReference>
<comment type="function">
    <text evidence="2">Responsible for synthesis of pseudouridine from uracil at positions 955, 2504 and 2580 in 23S ribosomal RNA.</text>
</comment>
<dbReference type="EMBL" id="AXCJ01000008">
    <property type="protein sequence ID" value="ETO91119.1"/>
    <property type="molecule type" value="Genomic_DNA"/>
</dbReference>
<dbReference type="InterPro" id="IPR020103">
    <property type="entry name" value="PsdUridine_synth_cat_dom_sf"/>
</dbReference>
<dbReference type="GO" id="GO:0009982">
    <property type="term" value="F:pseudouridine synthase activity"/>
    <property type="evidence" value="ECO:0007669"/>
    <property type="project" value="InterPro"/>
</dbReference>
<dbReference type="STRING" id="1401685.P857_605"/>
<dbReference type="EC" id="5.4.99.24" evidence="4"/>
<dbReference type="Proteomes" id="UP000018951">
    <property type="component" value="Unassembled WGS sequence"/>
</dbReference>
<dbReference type="CDD" id="cd02869">
    <property type="entry name" value="PseudoU_synth_RluA_like"/>
    <property type="match status" value="1"/>
</dbReference>
<dbReference type="SUPFAM" id="SSF55120">
    <property type="entry name" value="Pseudouridine synthase"/>
    <property type="match status" value="1"/>
</dbReference>
<evidence type="ECO:0000256" key="5">
    <source>
        <dbReference type="ARBA" id="ARBA00017128"/>
    </source>
</evidence>
<organism evidence="10 11">
    <name type="scientific">Candidatus Xenolissoclinum pacificiensis L6</name>
    <dbReference type="NCBI Taxonomy" id="1401685"/>
    <lineage>
        <taxon>Bacteria</taxon>
        <taxon>Pseudomonadati</taxon>
        <taxon>Pseudomonadota</taxon>
        <taxon>Alphaproteobacteria</taxon>
        <taxon>Rickettsiales</taxon>
        <taxon>Anaplasmataceae</taxon>
        <taxon>Candidatus Xenolissoclinum</taxon>
    </lineage>
</organism>
<dbReference type="Gene3D" id="3.30.2350.10">
    <property type="entry name" value="Pseudouridine synthase"/>
    <property type="match status" value="1"/>
</dbReference>
<dbReference type="PANTHER" id="PTHR21600:SF87">
    <property type="entry name" value="RNA PSEUDOURIDYLATE SYNTHASE DOMAIN-CONTAINING PROTEIN 1"/>
    <property type="match status" value="1"/>
</dbReference>
<comment type="caution">
    <text evidence="10">The sequence shown here is derived from an EMBL/GenBank/DDBJ whole genome shotgun (WGS) entry which is preliminary data.</text>
</comment>
<evidence type="ECO:0000313" key="11">
    <source>
        <dbReference type="Proteomes" id="UP000018951"/>
    </source>
</evidence>
<comment type="similarity">
    <text evidence="3">Belongs to the pseudouridine synthase RluA family.</text>
</comment>
<evidence type="ECO:0000256" key="3">
    <source>
        <dbReference type="ARBA" id="ARBA00010876"/>
    </source>
</evidence>
<protein>
    <recommendedName>
        <fullName evidence="5">Ribosomal large subunit pseudouridine synthase C</fullName>
        <ecNumber evidence="4">5.4.99.24</ecNumber>
    </recommendedName>
    <alternativeName>
        <fullName evidence="6">23S rRNA pseudouridine(955/2504/2580) synthase</fullName>
    </alternativeName>
    <alternativeName>
        <fullName evidence="7">rRNA pseudouridylate synthase C</fullName>
    </alternativeName>
    <alternativeName>
        <fullName evidence="8">rRNA-uridine isomerase C</fullName>
    </alternativeName>
</protein>
<comment type="catalytic activity">
    <reaction evidence="1">
        <text>uridine(955/2504/2580) in 23S rRNA = pseudouridine(955/2504/2580) in 23S rRNA</text>
        <dbReference type="Rhea" id="RHEA:42528"/>
        <dbReference type="Rhea" id="RHEA-COMP:10099"/>
        <dbReference type="Rhea" id="RHEA-COMP:10100"/>
        <dbReference type="ChEBI" id="CHEBI:65314"/>
        <dbReference type="ChEBI" id="CHEBI:65315"/>
        <dbReference type="EC" id="5.4.99.24"/>
    </reaction>
</comment>
<evidence type="ECO:0000256" key="4">
    <source>
        <dbReference type="ARBA" id="ARBA00012785"/>
    </source>
</evidence>
<keyword evidence="11" id="KW-1185">Reference proteome</keyword>
<dbReference type="GO" id="GO:0000455">
    <property type="term" value="P:enzyme-directed rRNA pseudouridine synthesis"/>
    <property type="evidence" value="ECO:0007669"/>
    <property type="project" value="TreeGrafter"/>
</dbReference>
<dbReference type="PROSITE" id="PS01129">
    <property type="entry name" value="PSI_RLU"/>
    <property type="match status" value="1"/>
</dbReference>
<dbReference type="GO" id="GO:0003723">
    <property type="term" value="F:RNA binding"/>
    <property type="evidence" value="ECO:0007669"/>
    <property type="project" value="InterPro"/>
</dbReference>
<dbReference type="GO" id="GO:0140098">
    <property type="term" value="F:catalytic activity, acting on RNA"/>
    <property type="evidence" value="ECO:0007669"/>
    <property type="project" value="UniProtKB-ARBA"/>
</dbReference>